<evidence type="ECO:0000313" key="2">
    <source>
        <dbReference type="Proteomes" id="UP000217277"/>
    </source>
</evidence>
<reference evidence="1" key="1">
    <citation type="submission" date="2015-03" db="EMBL/GenBank/DDBJ databases">
        <authorList>
            <person name="Xie B.-B."/>
            <person name="Rong J.-C."/>
            <person name="Qin Q.-L."/>
            <person name="Zhang Y.-Z."/>
        </authorList>
    </citation>
    <scope>NUCLEOTIDE SEQUENCE</scope>
    <source>
        <strain evidence="1">DSM 14585</strain>
    </source>
</reference>
<keyword evidence="2" id="KW-1185">Reference proteome</keyword>
<organism evidence="1 2">
    <name type="scientific">Pseudoalteromonas agarivorans DSM 14585</name>
    <dbReference type="NCBI Taxonomy" id="1312369"/>
    <lineage>
        <taxon>Bacteria</taxon>
        <taxon>Pseudomonadati</taxon>
        <taxon>Pseudomonadota</taxon>
        <taxon>Gammaproteobacteria</taxon>
        <taxon>Alteromonadales</taxon>
        <taxon>Pseudoalteromonadaceae</taxon>
        <taxon>Pseudoalteromonas</taxon>
    </lineage>
</organism>
<dbReference type="Proteomes" id="UP000217277">
    <property type="component" value="Chromosome II"/>
</dbReference>
<name>A0ACA8E1Y3_9GAMM</name>
<evidence type="ECO:0000313" key="1">
    <source>
        <dbReference type="EMBL" id="ATC84260.1"/>
    </source>
</evidence>
<dbReference type="EMBL" id="CP011012">
    <property type="protein sequence ID" value="ATC84260.1"/>
    <property type="molecule type" value="Genomic_DNA"/>
</dbReference>
<proteinExistence type="predicted"/>
<protein>
    <submittedName>
        <fullName evidence="1">Uncharacterized protein</fullName>
    </submittedName>
</protein>
<gene>
    <name evidence="1" type="ORF">PAGA_b0330</name>
</gene>
<sequence>MLCGQGNIKTQQFGNSITLNQQFDVFNRLTQQQLTHPAQALFDTCTYNYDSINQLIARKNEGVSSQNINFEYNSLGQLIKQTLASSGADTITHYQWDSFGNPQSQTVKSNTSDADLRDTGEQGIEHDAASNEHTASSSIDLTHASHSEYNELAPNSSESSSKNSSNVDSVANNESTNNTTINSATDADRLTHFGDSDFYYDEFGNQIRETGKGIKTRREYNAFNQLSCFNNNGTLTQYNYDPLGRRIAKHTEHGKVDYIWDNDQLIGECQHGEYTWYINLPNQFHPVALIKQGEVYYYHLDQLNTPRFVTNSKAEVVWKNQADVYGYEESEAEPESNKKDIFTQPIRFQGQYLDEESGLHYNRYRYYSPKQQRFINQDPIGLVGGINHYQYAPNPVNWVDPMGLLCKEGVKKLSKMIGDIVDPATKAKILKIAEDSSPADARTGNIKVTRPNGENRLEHEYSIESMDVDNGKITLTREVGDKVIETTMTIEQFVGGHVIDGKVVNEEWSRETGTLTENELKLNKATKKAGSKRTVSSLPVTLKENVNTRDAEMLERDKHKAKASPEETQRYNDQIPLINNESAKIGEKAADAAIKIQYPGYTRIHPTSLDSSTSVKGNFDMVYHNANGDVIIVEAKGGSSPLGKMKIGDEYYQQGTTEYAEAITEQMADSEKESELDAAEAIYNADTKNKKVQYLHVKTPITKTENGSLVGSVEISEFDI</sequence>
<accession>A0ACA8E1Y3</accession>